<evidence type="ECO:0000256" key="6">
    <source>
        <dbReference type="ARBA" id="ARBA00022989"/>
    </source>
</evidence>
<evidence type="ECO:0000256" key="2">
    <source>
        <dbReference type="ARBA" id="ARBA00022475"/>
    </source>
</evidence>
<evidence type="ECO:0000256" key="4">
    <source>
        <dbReference type="ARBA" id="ARBA00022679"/>
    </source>
</evidence>
<dbReference type="Proteomes" id="UP001501295">
    <property type="component" value="Unassembled WGS sequence"/>
</dbReference>
<feature type="transmembrane region" description="Helical" evidence="8">
    <location>
        <begin position="288"/>
        <end position="310"/>
    </location>
</feature>
<keyword evidence="4" id="KW-0808">Transferase</keyword>
<comment type="caution">
    <text evidence="9">The sequence shown here is derived from an EMBL/GenBank/DDBJ whole genome shotgun (WGS) entry which is preliminary data.</text>
</comment>
<evidence type="ECO:0000256" key="1">
    <source>
        <dbReference type="ARBA" id="ARBA00004651"/>
    </source>
</evidence>
<dbReference type="InterPro" id="IPR050297">
    <property type="entry name" value="LipidA_mod_glycosyltrf_83"/>
</dbReference>
<protein>
    <recommendedName>
        <fullName evidence="11">Glycosyltransferase RgtA/B/C/D-like domain-containing protein</fullName>
    </recommendedName>
</protein>
<sequence>MHIWGRRAVRAAPVLALILTVALAIVVRLQFASTGSASLDADEATTGMMVRTILSGQNGYVFFAGQTYNGSAEQYLQAAAIWLFHLPQTPFALRLVQVALSAGTVVAVYRLARLVTRGLWIPVVAALVFAVGPFWNVFFSTKSYGSYDSTQLVAVLGVICALRATGFLVDAQREQSTTRVRWGWWFGLGLACGLVVWLGLSGLEVLIAAILWVLPWFFRSIRAVVATVVGALIGSLPVTWWIVRHSWTLPSAGGPQPVTTIHQRFDILTSVVGRQFLGLVGSSESTPWPAVIQNSILVIGVVVVVIAVVLRVRGLAAVVTGRRSHRRAVDLVLLVFPVAIVIYLLSSHTWYSGSPRYLFILYPFVAVSAAAVIGWIGSKRTVLSRRLPDFRPIVAVITASALVLTLGSTAIGTAQQAEPEGHTTDAEFVSALHGIDKAGIHDLYADYWTAVPAQYFGANTDVTVAEWAPMARFIGVRKQVDAAKAFSYMTSNRVLTSESQQMPAALDAHHVTYRTLHFGTITVFTDLKPAIRPDELGLVN</sequence>
<dbReference type="EMBL" id="BAABLM010000001">
    <property type="protein sequence ID" value="GAA4668437.1"/>
    <property type="molecule type" value="Genomic_DNA"/>
</dbReference>
<organism evidence="9 10">
    <name type="scientific">Frondihabitans cladoniiphilus</name>
    <dbReference type="NCBI Taxonomy" id="715785"/>
    <lineage>
        <taxon>Bacteria</taxon>
        <taxon>Bacillati</taxon>
        <taxon>Actinomycetota</taxon>
        <taxon>Actinomycetes</taxon>
        <taxon>Micrococcales</taxon>
        <taxon>Microbacteriaceae</taxon>
        <taxon>Frondihabitans</taxon>
    </lineage>
</organism>
<keyword evidence="3" id="KW-0328">Glycosyltransferase</keyword>
<evidence type="ECO:0000313" key="10">
    <source>
        <dbReference type="Proteomes" id="UP001501295"/>
    </source>
</evidence>
<feature type="transmembrane region" description="Helical" evidence="8">
    <location>
        <begin position="151"/>
        <end position="171"/>
    </location>
</feature>
<accession>A0ABP8VPP4</accession>
<dbReference type="RefSeq" id="WP_345373639.1">
    <property type="nucleotide sequence ID" value="NZ_BAABLM010000001.1"/>
</dbReference>
<keyword evidence="6 8" id="KW-1133">Transmembrane helix</keyword>
<dbReference type="PANTHER" id="PTHR33908:SF11">
    <property type="entry name" value="MEMBRANE PROTEIN"/>
    <property type="match status" value="1"/>
</dbReference>
<dbReference type="PANTHER" id="PTHR33908">
    <property type="entry name" value="MANNOSYLTRANSFERASE YKCB-RELATED"/>
    <property type="match status" value="1"/>
</dbReference>
<keyword evidence="2" id="KW-1003">Cell membrane</keyword>
<feature type="transmembrane region" description="Helical" evidence="8">
    <location>
        <begin position="390"/>
        <end position="411"/>
    </location>
</feature>
<gene>
    <name evidence="9" type="ORF">GCM10025780_08920</name>
</gene>
<evidence type="ECO:0000256" key="5">
    <source>
        <dbReference type="ARBA" id="ARBA00022692"/>
    </source>
</evidence>
<name>A0ABP8VPP4_9MICO</name>
<evidence type="ECO:0000256" key="8">
    <source>
        <dbReference type="SAM" id="Phobius"/>
    </source>
</evidence>
<feature type="transmembrane region" description="Helical" evidence="8">
    <location>
        <begin position="183"/>
        <end position="214"/>
    </location>
</feature>
<feature type="transmembrane region" description="Helical" evidence="8">
    <location>
        <begin position="12"/>
        <end position="31"/>
    </location>
</feature>
<feature type="transmembrane region" description="Helical" evidence="8">
    <location>
        <begin position="220"/>
        <end position="243"/>
    </location>
</feature>
<keyword evidence="10" id="KW-1185">Reference proteome</keyword>
<keyword evidence="7 8" id="KW-0472">Membrane</keyword>
<reference evidence="10" key="1">
    <citation type="journal article" date="2019" name="Int. J. Syst. Evol. Microbiol.">
        <title>The Global Catalogue of Microorganisms (GCM) 10K type strain sequencing project: providing services to taxonomists for standard genome sequencing and annotation.</title>
        <authorList>
            <consortium name="The Broad Institute Genomics Platform"/>
            <consortium name="The Broad Institute Genome Sequencing Center for Infectious Disease"/>
            <person name="Wu L."/>
            <person name="Ma J."/>
        </authorList>
    </citation>
    <scope>NUCLEOTIDE SEQUENCE [LARGE SCALE GENOMIC DNA]</scope>
    <source>
        <strain evidence="10">JCM 18956</strain>
    </source>
</reference>
<proteinExistence type="predicted"/>
<feature type="transmembrane region" description="Helical" evidence="8">
    <location>
        <begin position="331"/>
        <end position="351"/>
    </location>
</feature>
<evidence type="ECO:0000313" key="9">
    <source>
        <dbReference type="EMBL" id="GAA4668437.1"/>
    </source>
</evidence>
<comment type="subcellular location">
    <subcellularLocation>
        <location evidence="1">Cell membrane</location>
        <topology evidence="1">Multi-pass membrane protein</topology>
    </subcellularLocation>
</comment>
<feature type="transmembrane region" description="Helical" evidence="8">
    <location>
        <begin position="119"/>
        <end position="139"/>
    </location>
</feature>
<feature type="transmembrane region" description="Helical" evidence="8">
    <location>
        <begin position="357"/>
        <end position="378"/>
    </location>
</feature>
<evidence type="ECO:0000256" key="3">
    <source>
        <dbReference type="ARBA" id="ARBA00022676"/>
    </source>
</evidence>
<evidence type="ECO:0008006" key="11">
    <source>
        <dbReference type="Google" id="ProtNLM"/>
    </source>
</evidence>
<keyword evidence="5 8" id="KW-0812">Transmembrane</keyword>
<evidence type="ECO:0000256" key="7">
    <source>
        <dbReference type="ARBA" id="ARBA00023136"/>
    </source>
</evidence>